<feature type="disulfide bond" evidence="16">
    <location>
        <begin position="201"/>
        <end position="233"/>
    </location>
</feature>
<evidence type="ECO:0000256" key="11">
    <source>
        <dbReference type="ARBA" id="ARBA00059171"/>
    </source>
</evidence>
<feature type="binding site" description="axial binding residue" evidence="14">
    <location>
        <position position="194"/>
    </location>
    <ligand>
        <name>heme b</name>
        <dbReference type="ChEBI" id="CHEBI:60344"/>
    </ligand>
    <ligandPart>
        <name>Fe</name>
        <dbReference type="ChEBI" id="CHEBI:18248"/>
    </ligandPart>
</feature>
<accession>A0A164UAM6</accession>
<dbReference type="GO" id="GO:0005576">
    <property type="term" value="C:extracellular region"/>
    <property type="evidence" value="ECO:0007669"/>
    <property type="project" value="UniProtKB-SubCell"/>
</dbReference>
<dbReference type="CDD" id="cd00693">
    <property type="entry name" value="secretory_peroxidase"/>
    <property type="match status" value="1"/>
</dbReference>
<dbReference type="OrthoDB" id="2113341at2759"/>
<dbReference type="Pfam" id="PF00141">
    <property type="entry name" value="peroxidase"/>
    <property type="match status" value="1"/>
</dbReference>
<feature type="chain" id="PRO_5007748199" description="Peroxidase" evidence="17">
    <location>
        <begin position="26"/>
        <end position="327"/>
    </location>
</feature>
<evidence type="ECO:0000256" key="8">
    <source>
        <dbReference type="ARBA" id="ARBA00023004"/>
    </source>
</evidence>
<feature type="signal peptide" evidence="17">
    <location>
        <begin position="1"/>
        <end position="25"/>
    </location>
</feature>
<feature type="disulfide bond" evidence="16">
    <location>
        <begin position="36"/>
        <end position="116"/>
    </location>
</feature>
<reference evidence="20" key="2">
    <citation type="submission" date="2022-03" db="EMBL/GenBank/DDBJ databases">
        <title>Draft title - Genomic analysis of global carrot germplasm unveils the trajectory of domestication and the origin of high carotenoid orange carrot.</title>
        <authorList>
            <person name="Iorizzo M."/>
            <person name="Ellison S."/>
            <person name="Senalik D."/>
            <person name="Macko-Podgorni A."/>
            <person name="Grzebelus D."/>
            <person name="Bostan H."/>
            <person name="Rolling W."/>
            <person name="Curaba J."/>
            <person name="Simon P."/>
        </authorList>
    </citation>
    <scope>NUCLEOTIDE SEQUENCE</scope>
    <source>
        <tissue evidence="20">Leaf</tissue>
    </source>
</reference>
<keyword evidence="7 17" id="KW-0560">Oxidoreductase</keyword>
<evidence type="ECO:0000256" key="17">
    <source>
        <dbReference type="RuleBase" id="RU362060"/>
    </source>
</evidence>
<evidence type="ECO:0000256" key="2">
    <source>
        <dbReference type="ARBA" id="ARBA00006873"/>
    </source>
</evidence>
<comment type="function">
    <text evidence="11">Removal of H(2)O(2), oxidation of toxic reductants, biosynthesis and degradation of lignin, suberization, auxin catabolism, response to environmental stresses such as wounding, pathogen attack and oxidative stress. These functions might be dependent on each isozyme/isoform in each plant tissue. Involved in the synthesis of highly polymerized lignins.</text>
</comment>
<evidence type="ECO:0000256" key="10">
    <source>
        <dbReference type="ARBA" id="ARBA00023180"/>
    </source>
</evidence>
<proteinExistence type="inferred from homology"/>
<dbReference type="PRINTS" id="PR00461">
    <property type="entry name" value="PLPEROXIDASE"/>
</dbReference>
<protein>
    <recommendedName>
        <fullName evidence="17">Peroxidase</fullName>
        <ecNumber evidence="17">1.11.1.7</ecNumber>
    </recommendedName>
</protein>
<dbReference type="Gramene" id="KZM88634">
    <property type="protein sequence ID" value="KZM88634"/>
    <property type="gene ID" value="DCAR_025709"/>
</dbReference>
<feature type="disulfide bond" evidence="16">
    <location>
        <begin position="122"/>
        <end position="323"/>
    </location>
</feature>
<feature type="binding site" evidence="14">
    <location>
        <position position="77"/>
    </location>
    <ligand>
        <name>Ca(2+)</name>
        <dbReference type="ChEBI" id="CHEBI:29108"/>
        <label>1</label>
    </ligand>
</feature>
<dbReference type="Gene3D" id="1.10.520.10">
    <property type="match status" value="1"/>
</dbReference>
<evidence type="ECO:0000256" key="6">
    <source>
        <dbReference type="ARBA" id="ARBA00022837"/>
    </source>
</evidence>
<comment type="cofactor">
    <cofactor evidence="14 17">
        <name>heme b</name>
        <dbReference type="ChEBI" id="CHEBI:60344"/>
    </cofactor>
    <text evidence="14 17">Binds 1 heme b (iron(II)-protoporphyrin IX) group per subunit.</text>
</comment>
<feature type="binding site" evidence="14">
    <location>
        <position position="255"/>
    </location>
    <ligand>
        <name>Ca(2+)</name>
        <dbReference type="ChEBI" id="CHEBI:29108"/>
        <label>2</label>
    </ligand>
</feature>
<evidence type="ECO:0000313" key="20">
    <source>
        <dbReference type="EMBL" id="WOH10081.1"/>
    </source>
</evidence>
<dbReference type="PROSITE" id="PS00435">
    <property type="entry name" value="PEROXIDASE_1"/>
    <property type="match status" value="1"/>
</dbReference>
<comment type="catalytic activity">
    <reaction evidence="1 17">
        <text>2 a phenolic donor + H2O2 = 2 a phenolic radical donor + 2 H2O</text>
        <dbReference type="Rhea" id="RHEA:56136"/>
        <dbReference type="ChEBI" id="CHEBI:15377"/>
        <dbReference type="ChEBI" id="CHEBI:16240"/>
        <dbReference type="ChEBI" id="CHEBI:139520"/>
        <dbReference type="ChEBI" id="CHEBI:139521"/>
        <dbReference type="EC" id="1.11.1.7"/>
    </reaction>
</comment>
<dbReference type="FunFam" id="1.10.420.10:FF:000001">
    <property type="entry name" value="Peroxidase"/>
    <property type="match status" value="1"/>
</dbReference>
<keyword evidence="17" id="KW-0732">Signal</keyword>
<dbReference type="InterPro" id="IPR033905">
    <property type="entry name" value="Secretory_peroxidase"/>
</dbReference>
<evidence type="ECO:0000256" key="16">
    <source>
        <dbReference type="PIRSR" id="PIRSR600823-5"/>
    </source>
</evidence>
<feature type="binding site" evidence="14">
    <location>
        <position position="71"/>
    </location>
    <ligand>
        <name>Ca(2+)</name>
        <dbReference type="ChEBI" id="CHEBI:29108"/>
        <label>1</label>
    </ligand>
</feature>
<comment type="similarity">
    <text evidence="2">Belongs to the peroxidase family. Ascorbate peroxidase subfamily.</text>
</comment>
<dbReference type="OMA" id="FWSVPLG"/>
<evidence type="ECO:0000256" key="3">
    <source>
        <dbReference type="ARBA" id="ARBA00022559"/>
    </source>
</evidence>
<dbReference type="InterPro" id="IPR019793">
    <property type="entry name" value="Peroxidases_heam-ligand_BS"/>
</dbReference>
<dbReference type="SUPFAM" id="SSF48113">
    <property type="entry name" value="Heme-dependent peroxidases"/>
    <property type="match status" value="1"/>
</dbReference>
<dbReference type="STRING" id="79200.A0A164UAM6"/>
<dbReference type="PROSITE" id="PS00436">
    <property type="entry name" value="PEROXIDASE_2"/>
    <property type="match status" value="1"/>
</dbReference>
<dbReference type="PROSITE" id="PS50873">
    <property type="entry name" value="PEROXIDASE_4"/>
    <property type="match status" value="1"/>
</dbReference>
<evidence type="ECO:0000256" key="7">
    <source>
        <dbReference type="ARBA" id="ARBA00023002"/>
    </source>
</evidence>
<feature type="binding site" evidence="14">
    <location>
        <position position="247"/>
    </location>
    <ligand>
        <name>Ca(2+)</name>
        <dbReference type="ChEBI" id="CHEBI:29108"/>
        <label>2</label>
    </ligand>
</feature>
<dbReference type="KEGG" id="dcr:108193863"/>
<dbReference type="GO" id="GO:0020037">
    <property type="term" value="F:heme binding"/>
    <property type="evidence" value="ECO:0007669"/>
    <property type="project" value="UniProtKB-UniRule"/>
</dbReference>
<feature type="binding site" evidence="14">
    <location>
        <position position="73"/>
    </location>
    <ligand>
        <name>Ca(2+)</name>
        <dbReference type="ChEBI" id="CHEBI:29108"/>
        <label>1</label>
    </ligand>
</feature>
<evidence type="ECO:0000256" key="13">
    <source>
        <dbReference type="PIRSR" id="PIRSR600823-2"/>
    </source>
</evidence>
<dbReference type="FunFam" id="1.10.520.10:FF:000009">
    <property type="entry name" value="Peroxidase"/>
    <property type="match status" value="1"/>
</dbReference>
<keyword evidence="6 14" id="KW-0106">Calcium</keyword>
<evidence type="ECO:0000313" key="19">
    <source>
        <dbReference type="EMBL" id="KZM88634.1"/>
    </source>
</evidence>
<comment type="subcellular location">
    <subcellularLocation>
        <location evidence="17">Secreted</location>
    </subcellularLocation>
</comment>
<feature type="active site" description="Proton acceptor" evidence="12">
    <location>
        <position position="67"/>
    </location>
</feature>
<gene>
    <name evidence="19" type="ORF">DCAR_025709</name>
    <name evidence="20" type="ORF">DCAR_0729542</name>
</gene>
<dbReference type="EMBL" id="LNRQ01000007">
    <property type="protein sequence ID" value="KZM88634.1"/>
    <property type="molecule type" value="Genomic_DNA"/>
</dbReference>
<keyword evidence="3 17" id="KW-0575">Peroxidase</keyword>
<dbReference type="InterPro" id="IPR010255">
    <property type="entry name" value="Haem_peroxidase_sf"/>
</dbReference>
<dbReference type="GO" id="GO:0006979">
    <property type="term" value="P:response to oxidative stress"/>
    <property type="evidence" value="ECO:0007669"/>
    <property type="project" value="UniProtKB-UniRule"/>
</dbReference>
<dbReference type="InterPro" id="IPR002016">
    <property type="entry name" value="Haem_peroxidase"/>
</dbReference>
<feature type="binding site" evidence="14">
    <location>
        <position position="75"/>
    </location>
    <ligand>
        <name>Ca(2+)</name>
        <dbReference type="ChEBI" id="CHEBI:29108"/>
        <label>1</label>
    </ligand>
</feature>
<evidence type="ECO:0000256" key="15">
    <source>
        <dbReference type="PIRSR" id="PIRSR600823-4"/>
    </source>
</evidence>
<feature type="disulfide bond" evidence="16">
    <location>
        <begin position="69"/>
        <end position="74"/>
    </location>
</feature>
<evidence type="ECO:0000259" key="18">
    <source>
        <dbReference type="PROSITE" id="PS50873"/>
    </source>
</evidence>
<keyword evidence="10" id="KW-0325">Glycoprotein</keyword>
<feature type="binding site" evidence="14">
    <location>
        <position position="68"/>
    </location>
    <ligand>
        <name>Ca(2+)</name>
        <dbReference type="ChEBI" id="CHEBI:29108"/>
        <label>1</label>
    </ligand>
</feature>
<dbReference type="GO" id="GO:0046872">
    <property type="term" value="F:metal ion binding"/>
    <property type="evidence" value="ECO:0007669"/>
    <property type="project" value="UniProtKB-UniRule"/>
</dbReference>
<feature type="binding site" evidence="14">
    <location>
        <position position="195"/>
    </location>
    <ligand>
        <name>Ca(2+)</name>
        <dbReference type="ChEBI" id="CHEBI:29108"/>
        <label>2</label>
    </ligand>
</feature>
<feature type="binding site" evidence="13">
    <location>
        <position position="164"/>
    </location>
    <ligand>
        <name>substrate</name>
    </ligand>
</feature>
<feature type="binding site" evidence="14">
    <location>
        <position position="250"/>
    </location>
    <ligand>
        <name>Ca(2+)</name>
        <dbReference type="ChEBI" id="CHEBI:29108"/>
        <label>2</label>
    </ligand>
</feature>
<keyword evidence="21" id="KW-1185">Reference proteome</keyword>
<keyword evidence="8 14" id="KW-0408">Iron</keyword>
<evidence type="ECO:0000256" key="5">
    <source>
        <dbReference type="ARBA" id="ARBA00022723"/>
    </source>
</evidence>
<dbReference type="Gene3D" id="1.10.420.10">
    <property type="entry name" value="Peroxidase, domain 2"/>
    <property type="match status" value="1"/>
</dbReference>
<evidence type="ECO:0000256" key="4">
    <source>
        <dbReference type="ARBA" id="ARBA00022617"/>
    </source>
</evidence>
<feature type="binding site" evidence="14">
    <location>
        <position position="89"/>
    </location>
    <ligand>
        <name>Ca(2+)</name>
        <dbReference type="ChEBI" id="CHEBI:29108"/>
        <label>1</label>
    </ligand>
</feature>
<dbReference type="Proteomes" id="UP000077755">
    <property type="component" value="Chromosome 7"/>
</dbReference>
<evidence type="ECO:0000256" key="12">
    <source>
        <dbReference type="PIRSR" id="PIRSR600823-1"/>
    </source>
</evidence>
<evidence type="ECO:0000313" key="21">
    <source>
        <dbReference type="Proteomes" id="UP000077755"/>
    </source>
</evidence>
<dbReference type="PRINTS" id="PR00458">
    <property type="entry name" value="PEROXIDASE"/>
</dbReference>
<keyword evidence="4 17" id="KW-0349">Heme</keyword>
<comment type="similarity">
    <text evidence="17">Belongs to the peroxidase family. Classical plant (class III) peroxidase subfamily.</text>
</comment>
<feature type="domain" description="Plant heme peroxidase family profile" evidence="18">
    <location>
        <begin position="26"/>
        <end position="327"/>
    </location>
</feature>
<dbReference type="InterPro" id="IPR000823">
    <property type="entry name" value="Peroxidase_pln"/>
</dbReference>
<dbReference type="GO" id="GO:0140825">
    <property type="term" value="F:lactoperoxidase activity"/>
    <property type="evidence" value="ECO:0007669"/>
    <property type="project" value="UniProtKB-EC"/>
</dbReference>
<dbReference type="AlphaFoldDB" id="A0A164UAM6"/>
<dbReference type="PANTHER" id="PTHR31388">
    <property type="entry name" value="PEROXIDASE 72-RELATED"/>
    <property type="match status" value="1"/>
</dbReference>
<sequence>MTLRAYNLSAVPFIFLLFLGHLAKSQLDYRFYDSTCPNLTRIVRYSIWPVIANDTRMAASLLRLHFHDCIVNGCDGSVLLDPTSTSTGEKNARPNRNSARGFEVIDKVKADVEKVCPSTVSCTDILTLATNVALSLVGGPSYYIPLGRRDGVTASESAANSDIPSPFEPLKNITAKFTSKGLNLQDMVVLSGAHTIGFAHCSTFKERLFDFDNTGSPDPNLDTSLLSNLQSVCPNQASSDTNLAPLDPVTINKFDNIYYKNLMNKTGLLRSDQALMGDNTTAAMVFNYSKYPYLFSRDFGASMVKLGNVGILTGQDGEIRKNCRVVN</sequence>
<keyword evidence="5 14" id="KW-0479">Metal-binding</keyword>
<dbReference type="InterPro" id="IPR019794">
    <property type="entry name" value="Peroxidases_AS"/>
</dbReference>
<keyword evidence="17" id="KW-0964">Secreted</keyword>
<reference evidence="19" key="1">
    <citation type="journal article" date="2016" name="Nat. Genet.">
        <title>A high-quality carrot genome assembly provides new insights into carotenoid accumulation and asterid genome evolution.</title>
        <authorList>
            <person name="Iorizzo M."/>
            <person name="Ellison S."/>
            <person name="Senalik D."/>
            <person name="Zeng P."/>
            <person name="Satapoomin P."/>
            <person name="Huang J."/>
            <person name="Bowman M."/>
            <person name="Iovene M."/>
            <person name="Sanseverino W."/>
            <person name="Cavagnaro P."/>
            <person name="Yildiz M."/>
            <person name="Macko-Podgorni A."/>
            <person name="Moranska E."/>
            <person name="Grzebelus E."/>
            <person name="Grzebelus D."/>
            <person name="Ashrafi H."/>
            <person name="Zheng Z."/>
            <person name="Cheng S."/>
            <person name="Spooner D."/>
            <person name="Van Deynze A."/>
            <person name="Simon P."/>
        </authorList>
    </citation>
    <scope>NUCLEOTIDE SEQUENCE [LARGE SCALE GENOMIC DNA]</scope>
    <source>
        <tissue evidence="19">Leaf</tissue>
    </source>
</reference>
<keyword evidence="9 16" id="KW-1015">Disulfide bond</keyword>
<dbReference type="EMBL" id="CP093349">
    <property type="protein sequence ID" value="WOH10081.1"/>
    <property type="molecule type" value="Genomic_DNA"/>
</dbReference>
<keyword evidence="17" id="KW-0376">Hydrogen peroxide</keyword>
<dbReference type="EC" id="1.11.1.7" evidence="17"/>
<dbReference type="GO" id="GO:0042744">
    <property type="term" value="P:hydrogen peroxide catabolic process"/>
    <property type="evidence" value="ECO:0007669"/>
    <property type="project" value="UniProtKB-KW"/>
</dbReference>
<organism evidence="19">
    <name type="scientific">Daucus carota subsp. sativus</name>
    <name type="common">Carrot</name>
    <dbReference type="NCBI Taxonomy" id="79200"/>
    <lineage>
        <taxon>Eukaryota</taxon>
        <taxon>Viridiplantae</taxon>
        <taxon>Streptophyta</taxon>
        <taxon>Embryophyta</taxon>
        <taxon>Tracheophyta</taxon>
        <taxon>Spermatophyta</taxon>
        <taxon>Magnoliopsida</taxon>
        <taxon>eudicotyledons</taxon>
        <taxon>Gunneridae</taxon>
        <taxon>Pentapetalae</taxon>
        <taxon>asterids</taxon>
        <taxon>campanulids</taxon>
        <taxon>Apiales</taxon>
        <taxon>Apiaceae</taxon>
        <taxon>Apioideae</taxon>
        <taxon>Scandiceae</taxon>
        <taxon>Daucinae</taxon>
        <taxon>Daucus</taxon>
        <taxon>Daucus sect. Daucus</taxon>
    </lineage>
</organism>
<evidence type="ECO:0000256" key="9">
    <source>
        <dbReference type="ARBA" id="ARBA00023157"/>
    </source>
</evidence>
<feature type="site" description="Transition state stabilizer" evidence="15">
    <location>
        <position position="63"/>
    </location>
</feature>
<name>A0A164UAM6_DAUCS</name>
<comment type="cofactor">
    <cofactor evidence="14 17">
        <name>Ca(2+)</name>
        <dbReference type="ChEBI" id="CHEBI:29108"/>
    </cofactor>
    <text evidence="14 17">Binds 2 calcium ions per subunit.</text>
</comment>
<dbReference type="PANTHER" id="PTHR31388:SF180">
    <property type="entry name" value="PEROXIDASE"/>
    <property type="match status" value="1"/>
</dbReference>
<evidence type="ECO:0000256" key="14">
    <source>
        <dbReference type="PIRSR" id="PIRSR600823-3"/>
    </source>
</evidence>
<evidence type="ECO:0000256" key="1">
    <source>
        <dbReference type="ARBA" id="ARBA00000189"/>
    </source>
</evidence>